<dbReference type="OrthoDB" id="284645at2"/>
<reference evidence="1 2" key="1">
    <citation type="submission" date="2012-02" db="EMBL/GenBank/DDBJ databases">
        <title>Complete sequence of chromosome of Singulisphaera acidiphila DSM 18658.</title>
        <authorList>
            <consortium name="US DOE Joint Genome Institute (JGI-PGF)"/>
            <person name="Lucas S."/>
            <person name="Copeland A."/>
            <person name="Lapidus A."/>
            <person name="Glavina del Rio T."/>
            <person name="Dalin E."/>
            <person name="Tice H."/>
            <person name="Bruce D."/>
            <person name="Goodwin L."/>
            <person name="Pitluck S."/>
            <person name="Peters L."/>
            <person name="Ovchinnikova G."/>
            <person name="Chertkov O."/>
            <person name="Kyrpides N."/>
            <person name="Mavromatis K."/>
            <person name="Ivanova N."/>
            <person name="Brettin T."/>
            <person name="Detter J.C."/>
            <person name="Han C."/>
            <person name="Larimer F."/>
            <person name="Land M."/>
            <person name="Hauser L."/>
            <person name="Markowitz V."/>
            <person name="Cheng J.-F."/>
            <person name="Hugenholtz P."/>
            <person name="Woyke T."/>
            <person name="Wu D."/>
            <person name="Tindall B."/>
            <person name="Pomrenke H."/>
            <person name="Brambilla E."/>
            <person name="Klenk H.-P."/>
            <person name="Eisen J.A."/>
        </authorList>
    </citation>
    <scope>NUCLEOTIDE SEQUENCE [LARGE SCALE GENOMIC DNA]</scope>
    <source>
        <strain evidence="2">ATCC BAA-1392 / DSM 18658 / VKM B-2454 / MOB10</strain>
    </source>
</reference>
<dbReference type="KEGG" id="saci:Sinac_1194"/>
<sequence length="107" mass="11843">MEGFSSPGNLRVLKQGLARRIREIREAFDSEDDGECLAESLGLPARTWWNYEAGCTMPATVLLELIELTRAHPHWLLTGEGDPYMTCRAEGTAIRSRGGPTRQAEGP</sequence>
<keyword evidence="2" id="KW-1185">Reference proteome</keyword>
<organism evidence="1 2">
    <name type="scientific">Singulisphaera acidiphila (strain ATCC BAA-1392 / DSM 18658 / VKM B-2454 / MOB10)</name>
    <dbReference type="NCBI Taxonomy" id="886293"/>
    <lineage>
        <taxon>Bacteria</taxon>
        <taxon>Pseudomonadati</taxon>
        <taxon>Planctomycetota</taxon>
        <taxon>Planctomycetia</taxon>
        <taxon>Isosphaerales</taxon>
        <taxon>Isosphaeraceae</taxon>
        <taxon>Singulisphaera</taxon>
    </lineage>
</organism>
<dbReference type="Proteomes" id="UP000010798">
    <property type="component" value="Chromosome"/>
</dbReference>
<dbReference type="RefSeq" id="WP_015244761.1">
    <property type="nucleotide sequence ID" value="NC_019892.1"/>
</dbReference>
<evidence type="ECO:0000313" key="1">
    <source>
        <dbReference type="EMBL" id="AGA25585.1"/>
    </source>
</evidence>
<dbReference type="SUPFAM" id="SSF47413">
    <property type="entry name" value="lambda repressor-like DNA-binding domains"/>
    <property type="match status" value="1"/>
</dbReference>
<protein>
    <recommendedName>
        <fullName evidence="3">HTH cro/C1-type domain-containing protein</fullName>
    </recommendedName>
</protein>
<proteinExistence type="predicted"/>
<dbReference type="InterPro" id="IPR010982">
    <property type="entry name" value="Lambda_DNA-bd_dom_sf"/>
</dbReference>
<dbReference type="HOGENOM" id="CLU_2208299_0_0_0"/>
<accession>L0D9P1</accession>
<dbReference type="Gene3D" id="1.10.260.40">
    <property type="entry name" value="lambda repressor-like DNA-binding domains"/>
    <property type="match status" value="1"/>
</dbReference>
<dbReference type="EMBL" id="CP003364">
    <property type="protein sequence ID" value="AGA25585.1"/>
    <property type="molecule type" value="Genomic_DNA"/>
</dbReference>
<evidence type="ECO:0008006" key="3">
    <source>
        <dbReference type="Google" id="ProtNLM"/>
    </source>
</evidence>
<name>L0D9P1_SINAD</name>
<gene>
    <name evidence="1" type="ordered locus">Sinac_1194</name>
</gene>
<dbReference type="AlphaFoldDB" id="L0D9P1"/>
<dbReference type="GO" id="GO:0003677">
    <property type="term" value="F:DNA binding"/>
    <property type="evidence" value="ECO:0007669"/>
    <property type="project" value="InterPro"/>
</dbReference>
<evidence type="ECO:0000313" key="2">
    <source>
        <dbReference type="Proteomes" id="UP000010798"/>
    </source>
</evidence>